<keyword evidence="3" id="KW-1185">Reference proteome</keyword>
<dbReference type="EMBL" id="BTGU01000101">
    <property type="protein sequence ID" value="GMN60709.1"/>
    <property type="molecule type" value="Genomic_DNA"/>
</dbReference>
<evidence type="ECO:0000313" key="2">
    <source>
        <dbReference type="EMBL" id="GMN60709.1"/>
    </source>
</evidence>
<gene>
    <name evidence="2" type="ORF">TIFTF001_029803</name>
</gene>
<feature type="region of interest" description="Disordered" evidence="1">
    <location>
        <begin position="1"/>
        <end position="94"/>
    </location>
</feature>
<comment type="caution">
    <text evidence="2">The sequence shown here is derived from an EMBL/GenBank/DDBJ whole genome shotgun (WGS) entry which is preliminary data.</text>
</comment>
<organism evidence="2 3">
    <name type="scientific">Ficus carica</name>
    <name type="common">Common fig</name>
    <dbReference type="NCBI Taxonomy" id="3494"/>
    <lineage>
        <taxon>Eukaryota</taxon>
        <taxon>Viridiplantae</taxon>
        <taxon>Streptophyta</taxon>
        <taxon>Embryophyta</taxon>
        <taxon>Tracheophyta</taxon>
        <taxon>Spermatophyta</taxon>
        <taxon>Magnoliopsida</taxon>
        <taxon>eudicotyledons</taxon>
        <taxon>Gunneridae</taxon>
        <taxon>Pentapetalae</taxon>
        <taxon>rosids</taxon>
        <taxon>fabids</taxon>
        <taxon>Rosales</taxon>
        <taxon>Moraceae</taxon>
        <taxon>Ficeae</taxon>
        <taxon>Ficus</taxon>
    </lineage>
</organism>
<dbReference type="AlphaFoldDB" id="A0AA88J1Y8"/>
<protein>
    <submittedName>
        <fullName evidence="2">Uncharacterized protein</fullName>
    </submittedName>
</protein>
<evidence type="ECO:0000313" key="3">
    <source>
        <dbReference type="Proteomes" id="UP001187192"/>
    </source>
</evidence>
<feature type="compositionally biased region" description="Gly residues" evidence="1">
    <location>
        <begin position="47"/>
        <end position="60"/>
    </location>
</feature>
<sequence length="242" mass="27101">MLNTLKEECMQKGMHDMLRKGKREKREKGEEREKEEERERGLPAAGAGWGAAGVRGGGGGRGKEETREKGGRRRPGVGRWRPSPATEKTLDGKSNVRESLEVSELDFLLEGVQLWGGVEDKRVWRLDSSGSLKLVSLQKLGCFVGLLFLGKLNTNDLLQRQKAILSSSPGWYLMQNREEPVECGSPVFHNPFSYKLWCLFHKELGTVWVFPRSLKNSVVSGFCNALGIRRKCLGKVALLALF</sequence>
<accession>A0AA88J1Y8</accession>
<proteinExistence type="predicted"/>
<reference evidence="2" key="1">
    <citation type="submission" date="2023-07" db="EMBL/GenBank/DDBJ databases">
        <title>draft genome sequence of fig (Ficus carica).</title>
        <authorList>
            <person name="Takahashi T."/>
            <person name="Nishimura K."/>
        </authorList>
    </citation>
    <scope>NUCLEOTIDE SEQUENCE</scope>
</reference>
<feature type="compositionally biased region" description="Basic and acidic residues" evidence="1">
    <location>
        <begin position="1"/>
        <end position="41"/>
    </location>
</feature>
<evidence type="ECO:0000256" key="1">
    <source>
        <dbReference type="SAM" id="MobiDB-lite"/>
    </source>
</evidence>
<dbReference type="Proteomes" id="UP001187192">
    <property type="component" value="Unassembled WGS sequence"/>
</dbReference>
<name>A0AA88J1Y8_FICCA</name>